<feature type="domain" description="Histidine kinase/HSP90-like ATPase" evidence="2">
    <location>
        <begin position="273"/>
        <end position="367"/>
    </location>
</feature>
<keyword evidence="5" id="KW-1185">Reference proteome</keyword>
<dbReference type="EMBL" id="RBWX01000010">
    <property type="protein sequence ID" value="RKS86531.1"/>
    <property type="molecule type" value="Genomic_DNA"/>
</dbReference>
<feature type="transmembrane region" description="Helical" evidence="1">
    <location>
        <begin position="21"/>
        <end position="42"/>
    </location>
</feature>
<feature type="transmembrane region" description="Helical" evidence="1">
    <location>
        <begin position="54"/>
        <end position="73"/>
    </location>
</feature>
<accession>A0ABX9SW35</accession>
<evidence type="ECO:0000259" key="3">
    <source>
        <dbReference type="Pfam" id="PF06580"/>
    </source>
</evidence>
<keyword evidence="1" id="KW-0812">Transmembrane</keyword>
<dbReference type="InterPro" id="IPR050640">
    <property type="entry name" value="Bact_2-comp_sensor_kinase"/>
</dbReference>
<dbReference type="InterPro" id="IPR003594">
    <property type="entry name" value="HATPase_dom"/>
</dbReference>
<gene>
    <name evidence="4" type="ORF">DFR51_3239</name>
</gene>
<reference evidence="4 5" key="1">
    <citation type="submission" date="2018-10" db="EMBL/GenBank/DDBJ databases">
        <title>Genomic Encyclopedia of Type Strains, Phase IV (KMG-IV): sequencing the most valuable type-strain genomes for metagenomic binning, comparative biology and taxonomic classification.</title>
        <authorList>
            <person name="Goeker M."/>
        </authorList>
    </citation>
    <scope>NUCLEOTIDE SEQUENCE [LARGE SCALE GENOMIC DNA]</scope>
    <source>
        <strain evidence="4 5">DSM 19791</strain>
    </source>
</reference>
<dbReference type="Pfam" id="PF02518">
    <property type="entry name" value="HATPase_c"/>
    <property type="match status" value="1"/>
</dbReference>
<dbReference type="PANTHER" id="PTHR34220:SF7">
    <property type="entry name" value="SENSOR HISTIDINE KINASE YPDA"/>
    <property type="match status" value="1"/>
</dbReference>
<keyword evidence="1" id="KW-0472">Membrane</keyword>
<proteinExistence type="predicted"/>
<dbReference type="PANTHER" id="PTHR34220">
    <property type="entry name" value="SENSOR HISTIDINE KINASE YPDA"/>
    <property type="match status" value="1"/>
</dbReference>
<evidence type="ECO:0000313" key="4">
    <source>
        <dbReference type="EMBL" id="RKS86531.1"/>
    </source>
</evidence>
<feature type="transmembrane region" description="Helical" evidence="1">
    <location>
        <begin position="125"/>
        <end position="154"/>
    </location>
</feature>
<dbReference type="RefSeq" id="WP_121053018.1">
    <property type="nucleotide sequence ID" value="NZ_AP018711.1"/>
</dbReference>
<dbReference type="InterPro" id="IPR010559">
    <property type="entry name" value="Sig_transdc_His_kin_internal"/>
</dbReference>
<keyword evidence="4" id="KW-0418">Kinase</keyword>
<evidence type="ECO:0000259" key="2">
    <source>
        <dbReference type="Pfam" id="PF02518"/>
    </source>
</evidence>
<evidence type="ECO:0000313" key="5">
    <source>
        <dbReference type="Proteomes" id="UP000276029"/>
    </source>
</evidence>
<name>A0ABX9SW35_SPHMI</name>
<keyword evidence="1" id="KW-1133">Transmembrane helix</keyword>
<dbReference type="InterPro" id="IPR036890">
    <property type="entry name" value="HATPase_C_sf"/>
</dbReference>
<evidence type="ECO:0000256" key="1">
    <source>
        <dbReference type="SAM" id="Phobius"/>
    </source>
</evidence>
<dbReference type="Gene3D" id="3.30.565.10">
    <property type="entry name" value="Histidine kinase-like ATPase, C-terminal domain"/>
    <property type="match status" value="1"/>
</dbReference>
<organism evidence="4 5">
    <name type="scientific">Sphingosinicella microcystinivorans</name>
    <dbReference type="NCBI Taxonomy" id="335406"/>
    <lineage>
        <taxon>Bacteria</taxon>
        <taxon>Pseudomonadati</taxon>
        <taxon>Pseudomonadota</taxon>
        <taxon>Alphaproteobacteria</taxon>
        <taxon>Sphingomonadales</taxon>
        <taxon>Sphingosinicellaceae</taxon>
        <taxon>Sphingosinicella</taxon>
    </lineage>
</organism>
<feature type="transmembrane region" description="Helical" evidence="1">
    <location>
        <begin position="85"/>
        <end position="105"/>
    </location>
</feature>
<dbReference type="SUPFAM" id="SSF55874">
    <property type="entry name" value="ATPase domain of HSP90 chaperone/DNA topoisomerase II/histidine kinase"/>
    <property type="match status" value="1"/>
</dbReference>
<dbReference type="Proteomes" id="UP000276029">
    <property type="component" value="Unassembled WGS sequence"/>
</dbReference>
<dbReference type="GO" id="GO:0016301">
    <property type="term" value="F:kinase activity"/>
    <property type="evidence" value="ECO:0007669"/>
    <property type="project" value="UniProtKB-KW"/>
</dbReference>
<dbReference type="Pfam" id="PF06580">
    <property type="entry name" value="His_kinase"/>
    <property type="match status" value="1"/>
</dbReference>
<protein>
    <submittedName>
        <fullName evidence="4">Histidine kinase</fullName>
    </submittedName>
</protein>
<comment type="caution">
    <text evidence="4">The sequence shown here is derived from an EMBL/GenBank/DDBJ whole genome shotgun (WGS) entry which is preliminary data.</text>
</comment>
<feature type="domain" description="Signal transduction histidine kinase internal region" evidence="3">
    <location>
        <begin position="175"/>
        <end position="255"/>
    </location>
</feature>
<keyword evidence="4" id="KW-0808">Transferase</keyword>
<sequence>MNRSLLKGVLDNDSARTAIQSIFGFWLFYFLIVTLRAFALGFEDLIAMAGRRSVVTIIGMTISWALYLALAPLAKAPLRKRALMMFLLCVPAAALFTTFNFYTFYVYEPLPSVAEDLAHKDRSLAMLLAIIFEGTVTWFFFFAAWAAFHLALGYAADAAKAERRAAAFREEAQAAQLRALRYQINPHFLFNTLNSLSSLVLTNRNDEAERMILNLSTFFRASLTSDPTEDIPLADELDQQRLYLEVERARFGDRLEFDFDIDPEAERQRVPSLILQPLIENAVKYAVSPSNAPVCIRVKASLHDAMLHIVVEDDGAFAAPQAQVDGTGTGLNNVRDRLRARFGDAAAFKAGPWPGGGFRVDIAIPVKRPVSDVR</sequence>